<gene>
    <name evidence="1" type="ORF">TOLI1172_LOCUS6726</name>
</gene>
<name>A0A7S0ZHU7_9RHOD</name>
<dbReference type="EMBL" id="HBFP01009384">
    <property type="protein sequence ID" value="CAD8822330.1"/>
    <property type="molecule type" value="Transcribed_RNA"/>
</dbReference>
<organism evidence="1">
    <name type="scientific">Timspurckia oligopyrenoides</name>
    <dbReference type="NCBI Taxonomy" id="708627"/>
    <lineage>
        <taxon>Eukaryota</taxon>
        <taxon>Rhodophyta</taxon>
        <taxon>Bangiophyceae</taxon>
        <taxon>Porphyridiales</taxon>
        <taxon>Porphyridiaceae</taxon>
        <taxon>Timspurckia</taxon>
    </lineage>
</organism>
<accession>A0A7S0ZHU7</accession>
<dbReference type="AlphaFoldDB" id="A0A7S0ZHU7"/>
<proteinExistence type="predicted"/>
<sequence>MMLLLARGCLAEFTFSRYQYIITKTFSRRLLCTKSCENTSDSYNKASAFRRNASTTKNLHYNKSLHSLRILKLLTHSSSIYLSPHIETFKSTHRLHTYKQREELEFLINHLHNDHTPDVNSLLSALHLIIQKFLTQNPFQFHDEIRKLTQHNPNILESLWKSVLLSPNIDTNADIHHQLVSTLVNMNTLRLPVPRKSQKPYRLCIAPNSENTSMVLQPRVSRIDKHNVQDDEDILGQKHSFVARNQWNLRFWTHFESVLHNALYKFTTISQLALVLITLTNLRASISIRFWNDWRLQWLSLQANQSNETYTHQNTLQLPLLCEVISCIQSISLQHMYSPWTSEEREYIDKLNGFNFNLCLNIVREIVSDQEWITIIMKYSNMDNNLSFSQVCCTLEHILRSIRIGVQLLPTPIHNSKRSPSSGPPIDQDHHALFQRAVKMFLHNSAPLLSVLSSSIPSKPSLKHDRNHHHLSHSRAEDPSICDLIHSERTPDLFFCFMYLCNNNKDSESKENLYLTAMIERVQSEIEMYHGTQLHLIVESMMRFLDRSNGYENEEMETLWRKVQKELETKLFNSSNSEMECVLKMVRNVGWRFIPSFENAFVREYWKNMSLYGFELVLRMNEMLVEVQVYPRREVVEYSELILMSQLEEMGTLRVMNFVKVAAEMRMKCVERRRAVGAWSVYNAMDAFHGERILKCVEVGEVRDDDSELLGFLKDLFVCFNVLVKEEDSGDSGTRVRREDWKNVVAKSSAVHLDASVGIDEGDCGVECTKTSEFVLISIPEQWILVLQELLRARMDRKNKRVMEIRVEDWISQCIQNVVSKKRSYRNPFQDAN</sequence>
<evidence type="ECO:0000313" key="1">
    <source>
        <dbReference type="EMBL" id="CAD8822330.1"/>
    </source>
</evidence>
<protein>
    <submittedName>
        <fullName evidence="1">Uncharacterized protein</fullName>
    </submittedName>
</protein>
<reference evidence="1" key="1">
    <citation type="submission" date="2021-01" db="EMBL/GenBank/DDBJ databases">
        <authorList>
            <person name="Corre E."/>
            <person name="Pelletier E."/>
            <person name="Niang G."/>
            <person name="Scheremetjew M."/>
            <person name="Finn R."/>
            <person name="Kale V."/>
            <person name="Holt S."/>
            <person name="Cochrane G."/>
            <person name="Meng A."/>
            <person name="Brown T."/>
            <person name="Cohen L."/>
        </authorList>
    </citation>
    <scope>NUCLEOTIDE SEQUENCE</scope>
    <source>
        <strain evidence="1">CCMP3278</strain>
    </source>
</reference>